<keyword evidence="5" id="KW-0702">S-nitrosylation</keyword>
<dbReference type="OrthoDB" id="329835at2759"/>
<evidence type="ECO:0000256" key="27">
    <source>
        <dbReference type="ARBA" id="ARBA00047897"/>
    </source>
</evidence>
<evidence type="ECO:0000256" key="25">
    <source>
        <dbReference type="ARBA" id="ARBA00047578"/>
    </source>
</evidence>
<keyword evidence="8" id="KW-0511">Multifunctional enzyme</keyword>
<evidence type="ECO:0000313" key="52">
    <source>
        <dbReference type="Proteomes" id="UP000030742"/>
    </source>
</evidence>
<dbReference type="InterPro" id="IPR057326">
    <property type="entry name" value="KR_dom"/>
</dbReference>
<evidence type="ECO:0000256" key="43">
    <source>
        <dbReference type="ARBA" id="ARBA00049263"/>
    </source>
</evidence>
<dbReference type="InterPro" id="IPR042104">
    <property type="entry name" value="PKS_dehydratase_sf"/>
</dbReference>
<dbReference type="Gene3D" id="3.40.50.720">
    <property type="entry name" value="NAD(P)-binding Rossmann-like Domain"/>
    <property type="match status" value="1"/>
</dbReference>
<dbReference type="GO" id="GO:0004312">
    <property type="term" value="F:fatty acid synthase activity"/>
    <property type="evidence" value="ECO:0007669"/>
    <property type="project" value="TreeGrafter"/>
</dbReference>
<dbReference type="GO" id="GO:0016297">
    <property type="term" value="F:fatty acyl-[ACP] hydrolase activity"/>
    <property type="evidence" value="ECO:0007669"/>
    <property type="project" value="UniProtKB-EC"/>
</dbReference>
<comment type="catalytic activity">
    <reaction evidence="23">
        <text>tetradecanoyl-[ACP] + malonyl-[ACP] + H(+) = 3-oxohexadecanoyl-[ACP] + holo-[ACP] + CO2</text>
        <dbReference type="Rhea" id="RHEA:41900"/>
        <dbReference type="Rhea" id="RHEA-COMP:9623"/>
        <dbReference type="Rhea" id="RHEA-COMP:9648"/>
        <dbReference type="Rhea" id="RHEA-COMP:9649"/>
        <dbReference type="Rhea" id="RHEA-COMP:9685"/>
        <dbReference type="ChEBI" id="CHEBI:15378"/>
        <dbReference type="ChEBI" id="CHEBI:16526"/>
        <dbReference type="ChEBI" id="CHEBI:64479"/>
        <dbReference type="ChEBI" id="CHEBI:78449"/>
        <dbReference type="ChEBI" id="CHEBI:78477"/>
        <dbReference type="ChEBI" id="CHEBI:78478"/>
    </reaction>
    <physiologicalReaction direction="left-to-right" evidence="23">
        <dbReference type="Rhea" id="RHEA:41901"/>
    </physiologicalReaction>
</comment>
<comment type="catalytic activity">
    <reaction evidence="10">
        <text>(3R)-hydroxydodecanoyl-[ACP] = (2E)-dodecenoyl-[ACP] + H2O</text>
        <dbReference type="Rhea" id="RHEA:41876"/>
        <dbReference type="Rhea" id="RHEA-COMP:9642"/>
        <dbReference type="Rhea" id="RHEA-COMP:9643"/>
        <dbReference type="ChEBI" id="CHEBI:15377"/>
        <dbReference type="ChEBI" id="CHEBI:78470"/>
        <dbReference type="ChEBI" id="CHEBI:78472"/>
    </reaction>
    <physiologicalReaction direction="left-to-right" evidence="10">
        <dbReference type="Rhea" id="RHEA:41877"/>
    </physiologicalReaction>
</comment>
<dbReference type="InterPro" id="IPR014031">
    <property type="entry name" value="Ketoacyl_synth_C"/>
</dbReference>
<comment type="catalytic activity">
    <reaction evidence="40">
        <text>(2E)-octadecenoyl-[ACP] + NADPH + H(+) = octadecanoyl-[ACP] + NADP(+)</text>
        <dbReference type="Rhea" id="RHEA:41928"/>
        <dbReference type="Rhea" id="RHEA-COMP:9655"/>
        <dbReference type="Rhea" id="RHEA-COMP:9656"/>
        <dbReference type="ChEBI" id="CHEBI:15378"/>
        <dbReference type="ChEBI" id="CHEBI:57783"/>
        <dbReference type="ChEBI" id="CHEBI:58349"/>
        <dbReference type="ChEBI" id="CHEBI:78489"/>
        <dbReference type="ChEBI" id="CHEBI:78495"/>
    </reaction>
    <physiologicalReaction direction="left-to-right" evidence="40">
        <dbReference type="Rhea" id="RHEA:41929"/>
    </physiologicalReaction>
</comment>
<comment type="catalytic activity">
    <reaction evidence="24">
        <text>(2E)-butenoyl-[ACP] + NADPH + H(+) = butanoyl-[ACP] + NADP(+)</text>
        <dbReference type="Rhea" id="RHEA:41812"/>
        <dbReference type="Rhea" id="RHEA-COMP:9627"/>
        <dbReference type="Rhea" id="RHEA-COMP:9628"/>
        <dbReference type="ChEBI" id="CHEBI:15378"/>
        <dbReference type="ChEBI" id="CHEBI:57783"/>
        <dbReference type="ChEBI" id="CHEBI:58349"/>
        <dbReference type="ChEBI" id="CHEBI:78453"/>
        <dbReference type="ChEBI" id="CHEBI:78454"/>
    </reaction>
    <physiologicalReaction direction="left-to-right" evidence="24">
        <dbReference type="Rhea" id="RHEA:41813"/>
    </physiologicalReaction>
</comment>
<dbReference type="Gene3D" id="3.40.50.1820">
    <property type="entry name" value="alpha/beta hydrolase"/>
    <property type="match status" value="1"/>
</dbReference>
<evidence type="ECO:0000256" key="30">
    <source>
        <dbReference type="ARBA" id="ARBA00048051"/>
    </source>
</evidence>
<dbReference type="SUPFAM" id="SSF50129">
    <property type="entry name" value="GroES-like"/>
    <property type="match status" value="1"/>
</dbReference>
<dbReference type="GO" id="GO:0141148">
    <property type="term" value="F:enoyl-[acyl-carrier-protein] reductase (NADPH) activity"/>
    <property type="evidence" value="ECO:0007669"/>
    <property type="project" value="UniProtKB-EC"/>
</dbReference>
<comment type="catalytic activity">
    <reaction evidence="46">
        <text>butanoyl-[ACP] + malonyl-[ACP] + H(+) = 3-oxohexanoyl-[ACP] + holo-[ACP] + CO2</text>
        <dbReference type="Rhea" id="RHEA:41820"/>
        <dbReference type="Rhea" id="RHEA-COMP:9623"/>
        <dbReference type="Rhea" id="RHEA-COMP:9628"/>
        <dbReference type="Rhea" id="RHEA-COMP:9629"/>
        <dbReference type="Rhea" id="RHEA-COMP:9685"/>
        <dbReference type="ChEBI" id="CHEBI:15378"/>
        <dbReference type="ChEBI" id="CHEBI:16526"/>
        <dbReference type="ChEBI" id="CHEBI:64479"/>
        <dbReference type="ChEBI" id="CHEBI:78449"/>
        <dbReference type="ChEBI" id="CHEBI:78454"/>
        <dbReference type="ChEBI" id="CHEBI:78456"/>
    </reaction>
    <physiologicalReaction direction="left-to-right" evidence="46">
        <dbReference type="Rhea" id="RHEA:41821"/>
    </physiologicalReaction>
</comment>
<comment type="catalytic activity">
    <reaction evidence="37">
        <text>holo-[ACP] + acetyl-CoA = acetyl-[ACP] + CoA</text>
        <dbReference type="Rhea" id="RHEA:41788"/>
        <dbReference type="Rhea" id="RHEA-COMP:9621"/>
        <dbReference type="Rhea" id="RHEA-COMP:9685"/>
        <dbReference type="ChEBI" id="CHEBI:57287"/>
        <dbReference type="ChEBI" id="CHEBI:57288"/>
        <dbReference type="ChEBI" id="CHEBI:64479"/>
        <dbReference type="ChEBI" id="CHEBI:78446"/>
        <dbReference type="EC" id="2.3.1.38"/>
    </reaction>
    <physiologicalReaction direction="left-to-right" evidence="37">
        <dbReference type="Rhea" id="RHEA:41789"/>
    </physiologicalReaction>
</comment>
<dbReference type="CDD" id="cd08954">
    <property type="entry name" value="KR_1_FAS_SDR_x"/>
    <property type="match status" value="1"/>
</dbReference>
<dbReference type="InterPro" id="IPR013968">
    <property type="entry name" value="PKS_KR"/>
</dbReference>
<dbReference type="InterPro" id="IPR016035">
    <property type="entry name" value="Acyl_Trfase/lysoPLipase"/>
</dbReference>
<sequence length="2079" mass="228433">MTTDKEPQSENDPSMRIGTILARPPPGEELVISGMSGFFPLSANNDEFEYNLENKIEMVSHGPKLHPELPLGLGSLKDRTRFDSGFFGIPPNHVRCKNPIIRMLLEKCYESILDAGLHPSDLAGTRTGVFIGAGFTESELHWYHSEQVPGGNVILGNQKSQQANKLSYLLRLQGPSFTVDTACSSSATAVDVAYRAIRTGQCDAALVGGTNLLLTDGLTLQFSRLGVLSMEGRCRPFDADGTGYVRSETIGMLLIQKARDAHRIYATVVHAKSNCDGYKEEGITYPSGGDQKQLFKEMYLESGIAPSAVSFIEAHGTGTPVGDPEEMNAIDQTFTAGRTSPLLIGSVKSSVGHAEVASCLCSIAKVILGFEKNKILPNINYVRPRPSLQGIFAGRIKVVVENTAFPQQNNIVGLNSFGFGGANVHMILKQGEKVRVGRRQPLDALPRLGCVSGRTEAAVHCLLDDVAQRFDEEHIALVHNVFRKPINNHIWRGYVIVSQAGVTQKSTKERITAKTKLRVLFGGIWRTPAIALGTLLDLPALSHFKSRSQRKFYPRSQKHLDLTAIGADVLRNALIQMAYAELLKVLQIDIDRVRGHSLGKFCSAYYDNSLTLEEYLECMCVIANEMDACGMSKESNSLKTADLTSASKSKLQSEFARILEARQHVNGFGSHQVQLKSAKYFAAALSEPLSGRRPSNPKNWVTLEIGQSTSTDDSNDRVLDLYGQDDLLGVLDVIGRLFEWGQNPQIQLLYPRVQFPVSRGTPGISSKIKWKHDKQQVLITFGCALKLKNASQIPINIQNVEWMGLDGHVVDGRNLFPATGYLFTAWLLLSNYHALEVNQTKVIFENCKFLRACTINKSGELKLEITMQTHSGKFEITESNVPVATGYCRMDKSDSTESNQPLLGADWCGPLKTKDIYKELRLRGYGYKQADTRMLYVPTGIRKLRIDPEIVLQEVQARKQDGLDTVIPITSNPKTGMMQCAGIELAGLSASSIPRKKITALPVLEKYVFVPNHCKLTRNEAIRVFMQIVVEETQTVKVTAVELIDDANQEDSAPLGPLLKATLEDLPLIRADITLLSAQPIETDLEVESKSLAEMTEKTVVVASKLLSRALILQQAIRAANERGYLISREPISAQPPVASLPSIDVISALQTEDETLVLLRRKPSQSRARTFVNVSMQSRPIRWLAELKKAIKTNQDVVLWCQHEPLNGILGKREPDCGQVRGLFIVDSAPEFAPDLPFYQQQLDKDVAMSIYKNGAWGTYRHLLLGDLKPVQKEHCYANSTVRGDLSSIKWIEGPLTRNVEPKAQEKLVEVYYSSLNFRDVMLASGRINVDVLTKDRRKQDCVQGLEYAGKTLSGKKVMGMLAQGTLSTLVEADPCLSWDVPQGWSLREAATVPVVYATCLYALEVVGKLRSCDTVLIHSGTGGIGQAAINLCLAKGCTIFTTVGTREKREYLRKNYPQINGRYCCDPSKSYVICGGLGGFGLELADWLVLRGAQNLVLTSRKGITTGYQQQRTTLWQSYGCNVKISTQDITVPSGCEALLGEANALAPVKAVFNLAVVLQDATLPNQTEQSFEVSFGPKADATRFLDKATRRLCPELSDFVVFSSVSCGRGNGGQTNYGMSNSVMERVCERRRHDGYPAVAIEWGAIGDVGLVAEMFEEQVQLEIGGTLQQSIASCFQVLDRLLRQTEAAVVSSIVVAEKKASTGSSSILDVVAGIIGITDLKSVSLQSTLAELGMDSMNGVEMKQTLEREYGIVFSPAQLRGVTLARILELHQSGNGAELEQSKEFDLKDFLMYLLTESDLRDSSIAKLPSLGAANGCQRLSKLIAFPGIEGQCELLKALTQKLEVDAIGLSYTSGLQADNIPETAARIIPFVRDLLEPNEPFHLVAHSMGCCAALQVASDLEHLGLVGTISFIDGSPAFIKELSAKMSGADWESVVLCSALSLHVNEAQVVEFAQELSKISSSSKRLELYLSKFQYDEKITKSLVLNSTNMVLNLMKACMSYHPTIGKLKSKARLFKPTMVSISFEAEDYELGQYFEQPVEVLVLEGDHRTILNNDELAESIMSSCRAANGFVEE</sequence>
<dbReference type="SMART" id="SM00825">
    <property type="entry name" value="PKS_KS"/>
    <property type="match status" value="1"/>
</dbReference>
<evidence type="ECO:0000256" key="5">
    <source>
        <dbReference type="ARBA" id="ARBA00022799"/>
    </source>
</evidence>
<evidence type="ECO:0000256" key="35">
    <source>
        <dbReference type="ARBA" id="ARBA00048571"/>
    </source>
</evidence>
<dbReference type="EMBL" id="KB632003">
    <property type="protein sequence ID" value="ERL87903.1"/>
    <property type="molecule type" value="Genomic_DNA"/>
</dbReference>
<evidence type="ECO:0000259" key="49">
    <source>
        <dbReference type="PROSITE" id="PS50075"/>
    </source>
</evidence>
<evidence type="ECO:0000256" key="44">
    <source>
        <dbReference type="ARBA" id="ARBA00049414"/>
    </source>
</evidence>
<dbReference type="Gene3D" id="3.30.70.3290">
    <property type="match status" value="2"/>
</dbReference>
<evidence type="ECO:0000256" key="15">
    <source>
        <dbReference type="ARBA" id="ARBA00023399"/>
    </source>
</evidence>
<keyword evidence="2" id="KW-0596">Phosphopantetheine</keyword>
<comment type="catalytic activity">
    <reaction evidence="32">
        <text>tetradecanoyl-[ACP] + H2O = tetradecanoate + holo-[ACP] + H(+)</text>
        <dbReference type="Rhea" id="RHEA:30123"/>
        <dbReference type="Rhea" id="RHEA-COMP:9648"/>
        <dbReference type="Rhea" id="RHEA-COMP:9685"/>
        <dbReference type="ChEBI" id="CHEBI:15377"/>
        <dbReference type="ChEBI" id="CHEBI:15378"/>
        <dbReference type="ChEBI" id="CHEBI:30807"/>
        <dbReference type="ChEBI" id="CHEBI:64479"/>
        <dbReference type="ChEBI" id="CHEBI:78477"/>
        <dbReference type="EC" id="3.1.2.14"/>
    </reaction>
    <physiologicalReaction direction="left-to-right" evidence="32">
        <dbReference type="Rhea" id="RHEA:30124"/>
    </physiologicalReaction>
</comment>
<evidence type="ECO:0000256" key="7">
    <source>
        <dbReference type="ARBA" id="ARBA00022990"/>
    </source>
</evidence>
<dbReference type="InterPro" id="IPR032821">
    <property type="entry name" value="PKS_assoc"/>
</dbReference>
<comment type="catalytic activity">
    <reaction evidence="30">
        <text>hexadecanoyl-[ACP] + malonyl-[ACP] + H(+) = 3-oxooctadecanoyl-[ACP] + holo-[ACP] + CO2</text>
        <dbReference type="Rhea" id="RHEA:41916"/>
        <dbReference type="Rhea" id="RHEA-COMP:9623"/>
        <dbReference type="Rhea" id="RHEA-COMP:9652"/>
        <dbReference type="Rhea" id="RHEA-COMP:9653"/>
        <dbReference type="Rhea" id="RHEA-COMP:9685"/>
        <dbReference type="ChEBI" id="CHEBI:15378"/>
        <dbReference type="ChEBI" id="CHEBI:16526"/>
        <dbReference type="ChEBI" id="CHEBI:64479"/>
        <dbReference type="ChEBI" id="CHEBI:78449"/>
        <dbReference type="ChEBI" id="CHEBI:78483"/>
        <dbReference type="ChEBI" id="CHEBI:78487"/>
    </reaction>
    <physiologicalReaction direction="left-to-right" evidence="30">
        <dbReference type="Rhea" id="RHEA:41917"/>
    </physiologicalReaction>
</comment>
<dbReference type="SMART" id="SM00822">
    <property type="entry name" value="PKS_KR"/>
    <property type="match status" value="1"/>
</dbReference>
<organism evidence="51 52">
    <name type="scientific">Dendroctonus ponderosae</name>
    <name type="common">Mountain pine beetle</name>
    <dbReference type="NCBI Taxonomy" id="77166"/>
    <lineage>
        <taxon>Eukaryota</taxon>
        <taxon>Metazoa</taxon>
        <taxon>Ecdysozoa</taxon>
        <taxon>Arthropoda</taxon>
        <taxon>Hexapoda</taxon>
        <taxon>Insecta</taxon>
        <taxon>Pterygota</taxon>
        <taxon>Neoptera</taxon>
        <taxon>Endopterygota</taxon>
        <taxon>Coleoptera</taxon>
        <taxon>Polyphaga</taxon>
        <taxon>Cucujiformia</taxon>
        <taxon>Curculionidae</taxon>
        <taxon>Scolytinae</taxon>
        <taxon>Dendroctonus</taxon>
    </lineage>
</organism>
<dbReference type="CDD" id="cd00833">
    <property type="entry name" value="PKS"/>
    <property type="match status" value="1"/>
</dbReference>
<evidence type="ECO:0000256" key="9">
    <source>
        <dbReference type="ARBA" id="ARBA00023332"/>
    </source>
</evidence>
<dbReference type="InterPro" id="IPR014030">
    <property type="entry name" value="Ketoacyl_synth_N"/>
</dbReference>
<dbReference type="InterPro" id="IPR049391">
    <property type="entry name" value="FAS_pseudo-KR"/>
</dbReference>
<evidence type="ECO:0000256" key="28">
    <source>
        <dbReference type="ARBA" id="ARBA00047953"/>
    </source>
</evidence>
<dbReference type="Gene3D" id="1.10.1200.10">
    <property type="entry name" value="ACP-like"/>
    <property type="match status" value="1"/>
</dbReference>
<dbReference type="SMART" id="SM00829">
    <property type="entry name" value="PKS_ER"/>
    <property type="match status" value="1"/>
</dbReference>
<evidence type="ECO:0000256" key="19">
    <source>
        <dbReference type="ARBA" id="ARBA00047300"/>
    </source>
</evidence>
<dbReference type="InterPro" id="IPR036291">
    <property type="entry name" value="NAD(P)-bd_dom_sf"/>
</dbReference>
<evidence type="ECO:0000256" key="18">
    <source>
        <dbReference type="ARBA" id="ARBA00023442"/>
    </source>
</evidence>
<evidence type="ECO:0000313" key="51">
    <source>
        <dbReference type="EMBL" id="ERL87903.1"/>
    </source>
</evidence>
<comment type="catalytic activity">
    <reaction evidence="15">
        <text>(3R)-hydroxyoctadecanoyl-[ACP] = (2E)-octadecenoyl-[ACP] + H2O</text>
        <dbReference type="Rhea" id="RHEA:41924"/>
        <dbReference type="Rhea" id="RHEA-COMP:9654"/>
        <dbReference type="Rhea" id="RHEA-COMP:9655"/>
        <dbReference type="ChEBI" id="CHEBI:15377"/>
        <dbReference type="ChEBI" id="CHEBI:78488"/>
        <dbReference type="ChEBI" id="CHEBI:78489"/>
    </reaction>
    <physiologicalReaction direction="left-to-right" evidence="15">
        <dbReference type="Rhea" id="RHEA:41925"/>
    </physiologicalReaction>
</comment>
<dbReference type="SUPFAM" id="SSF53474">
    <property type="entry name" value="alpha/beta-Hydrolases"/>
    <property type="match status" value="1"/>
</dbReference>
<evidence type="ECO:0000256" key="8">
    <source>
        <dbReference type="ARBA" id="ARBA00023268"/>
    </source>
</evidence>
<comment type="catalytic activity">
    <reaction evidence="29">
        <text>acetyl-[ACP] + malonyl-[ACP] + H(+) = 3-oxobutanoyl-[ACP] + holo-[ACP] + CO2</text>
        <dbReference type="Rhea" id="RHEA:41800"/>
        <dbReference type="Rhea" id="RHEA-COMP:9621"/>
        <dbReference type="Rhea" id="RHEA-COMP:9623"/>
        <dbReference type="Rhea" id="RHEA-COMP:9625"/>
        <dbReference type="Rhea" id="RHEA-COMP:9685"/>
        <dbReference type="ChEBI" id="CHEBI:15378"/>
        <dbReference type="ChEBI" id="CHEBI:16526"/>
        <dbReference type="ChEBI" id="CHEBI:64479"/>
        <dbReference type="ChEBI" id="CHEBI:78446"/>
        <dbReference type="ChEBI" id="CHEBI:78449"/>
        <dbReference type="ChEBI" id="CHEBI:78450"/>
    </reaction>
    <physiologicalReaction direction="left-to-right" evidence="29">
        <dbReference type="Rhea" id="RHEA:41801"/>
    </physiologicalReaction>
</comment>
<keyword evidence="4" id="KW-0808">Transferase</keyword>
<evidence type="ECO:0000256" key="32">
    <source>
        <dbReference type="ARBA" id="ARBA00048289"/>
    </source>
</evidence>
<evidence type="ECO:0000256" key="20">
    <source>
        <dbReference type="ARBA" id="ARBA00047394"/>
    </source>
</evidence>
<comment type="catalytic activity">
    <reaction evidence="26">
        <text>(2E)-hexadecenoyl-[ACP] + NADPH + H(+) = hexadecanoyl-[ACP] + NADP(+)</text>
        <dbReference type="Rhea" id="RHEA:41912"/>
        <dbReference type="Rhea" id="RHEA-COMP:9651"/>
        <dbReference type="Rhea" id="RHEA-COMP:9652"/>
        <dbReference type="ChEBI" id="CHEBI:15378"/>
        <dbReference type="ChEBI" id="CHEBI:57783"/>
        <dbReference type="ChEBI" id="CHEBI:58349"/>
        <dbReference type="ChEBI" id="CHEBI:78481"/>
        <dbReference type="ChEBI" id="CHEBI:78483"/>
    </reaction>
    <physiologicalReaction direction="left-to-right" evidence="26">
        <dbReference type="Rhea" id="RHEA:41913"/>
    </physiologicalReaction>
</comment>
<evidence type="ECO:0000256" key="45">
    <source>
        <dbReference type="ARBA" id="ARBA00049422"/>
    </source>
</evidence>
<dbReference type="Pfam" id="PF00550">
    <property type="entry name" value="PP-binding"/>
    <property type="match status" value="1"/>
</dbReference>
<dbReference type="SUPFAM" id="SSF52151">
    <property type="entry name" value="FabD/lysophospholipase-like"/>
    <property type="match status" value="1"/>
</dbReference>
<dbReference type="GO" id="GO:0031177">
    <property type="term" value="F:phosphopantetheine binding"/>
    <property type="evidence" value="ECO:0007669"/>
    <property type="project" value="InterPro"/>
</dbReference>
<dbReference type="Gene3D" id="3.10.129.110">
    <property type="entry name" value="Polyketide synthase dehydratase"/>
    <property type="match status" value="1"/>
</dbReference>
<dbReference type="InterPro" id="IPR009081">
    <property type="entry name" value="PP-bd_ACP"/>
</dbReference>
<evidence type="ECO:0000256" key="31">
    <source>
        <dbReference type="ARBA" id="ARBA00048281"/>
    </source>
</evidence>
<dbReference type="Proteomes" id="UP000030742">
    <property type="component" value="Unassembled WGS sequence"/>
</dbReference>
<comment type="catalytic activity">
    <reaction evidence="39">
        <text>3-oxotetradecanoyl-[ACP] + NADPH + H(+) = (3R)-hydroxytetradecanoyl-[ACP] + NADP(+)</text>
        <dbReference type="Rhea" id="RHEA:41888"/>
        <dbReference type="Rhea" id="RHEA-COMP:9645"/>
        <dbReference type="Rhea" id="RHEA-COMP:9646"/>
        <dbReference type="ChEBI" id="CHEBI:15378"/>
        <dbReference type="ChEBI" id="CHEBI:57783"/>
        <dbReference type="ChEBI" id="CHEBI:58349"/>
        <dbReference type="ChEBI" id="CHEBI:78473"/>
        <dbReference type="ChEBI" id="CHEBI:78474"/>
    </reaction>
    <physiologicalReaction direction="left-to-right" evidence="39">
        <dbReference type="Rhea" id="RHEA:41889"/>
    </physiologicalReaction>
</comment>
<feature type="domain" description="Ketosynthase family 3 (KS3)" evidence="50">
    <location>
        <begin position="27"/>
        <end position="430"/>
    </location>
</feature>
<dbReference type="GO" id="GO:0004313">
    <property type="term" value="F:[acyl-carrier-protein] S-acetyltransferase activity"/>
    <property type="evidence" value="ECO:0007669"/>
    <property type="project" value="UniProtKB-EC"/>
</dbReference>
<dbReference type="InterPro" id="IPR001227">
    <property type="entry name" value="Ac_transferase_dom_sf"/>
</dbReference>
<comment type="catalytic activity">
    <reaction evidence="45">
        <text>3-oxooctanoyl-[ACP] + NADPH + H(+) = (3R)-hydroxyoctanoyl-[ACP] + NADP(+)</text>
        <dbReference type="Rhea" id="RHEA:41840"/>
        <dbReference type="Rhea" id="RHEA-COMP:9633"/>
        <dbReference type="Rhea" id="RHEA-COMP:9634"/>
        <dbReference type="ChEBI" id="CHEBI:15378"/>
        <dbReference type="ChEBI" id="CHEBI:57783"/>
        <dbReference type="ChEBI" id="CHEBI:58349"/>
        <dbReference type="ChEBI" id="CHEBI:78460"/>
        <dbReference type="ChEBI" id="CHEBI:78461"/>
    </reaction>
    <physiologicalReaction direction="left-to-right" evidence="45">
        <dbReference type="Rhea" id="RHEA:41841"/>
    </physiologicalReaction>
</comment>
<dbReference type="InterPro" id="IPR036736">
    <property type="entry name" value="ACP-like_sf"/>
</dbReference>
<evidence type="ECO:0000256" key="24">
    <source>
        <dbReference type="ARBA" id="ARBA00047500"/>
    </source>
</evidence>
<evidence type="ECO:0000256" key="16">
    <source>
        <dbReference type="ARBA" id="ARBA00023401"/>
    </source>
</evidence>
<keyword evidence="3" id="KW-0597">Phosphoprotein</keyword>
<comment type="catalytic activity">
    <reaction evidence="43">
        <text>3-oxododecanoyl-[ACP] + NADPH + H(+) = (3R)-hydroxydodecanoyl-[ACP] + NADP(+)</text>
        <dbReference type="Rhea" id="RHEA:41872"/>
        <dbReference type="Rhea" id="RHEA-COMP:9641"/>
        <dbReference type="Rhea" id="RHEA-COMP:9642"/>
        <dbReference type="ChEBI" id="CHEBI:15378"/>
        <dbReference type="ChEBI" id="CHEBI:57783"/>
        <dbReference type="ChEBI" id="CHEBI:58349"/>
        <dbReference type="ChEBI" id="CHEBI:78469"/>
        <dbReference type="ChEBI" id="CHEBI:78470"/>
    </reaction>
    <physiologicalReaction direction="left-to-right" evidence="43">
        <dbReference type="Rhea" id="RHEA:41873"/>
    </physiologicalReaction>
</comment>
<comment type="catalytic activity">
    <reaction evidence="21">
        <text>a (3R)-hydroxyacyl-[ACP] + NADP(+) = a 3-oxoacyl-[ACP] + NADPH + H(+)</text>
        <dbReference type="Rhea" id="RHEA:17397"/>
        <dbReference type="Rhea" id="RHEA-COMP:9916"/>
        <dbReference type="Rhea" id="RHEA-COMP:9945"/>
        <dbReference type="ChEBI" id="CHEBI:15378"/>
        <dbReference type="ChEBI" id="CHEBI:57783"/>
        <dbReference type="ChEBI" id="CHEBI:58349"/>
        <dbReference type="ChEBI" id="CHEBI:78776"/>
        <dbReference type="ChEBI" id="CHEBI:78827"/>
        <dbReference type="EC" id="1.1.1.100"/>
    </reaction>
    <physiologicalReaction direction="right-to-left" evidence="21">
        <dbReference type="Rhea" id="RHEA:17399"/>
    </physiologicalReaction>
</comment>
<comment type="catalytic activity">
    <reaction evidence="27">
        <text>(2E)-hexenoyl-[ACP] + NADPH + H(+) = hexanoyl-[ACP] + NADP(+)</text>
        <dbReference type="Rhea" id="RHEA:41832"/>
        <dbReference type="Rhea" id="RHEA-COMP:9631"/>
        <dbReference type="Rhea" id="RHEA-COMP:9632"/>
        <dbReference type="ChEBI" id="CHEBI:15378"/>
        <dbReference type="ChEBI" id="CHEBI:57783"/>
        <dbReference type="ChEBI" id="CHEBI:58349"/>
        <dbReference type="ChEBI" id="CHEBI:78458"/>
        <dbReference type="ChEBI" id="CHEBI:78459"/>
    </reaction>
    <physiologicalReaction direction="left-to-right" evidence="27">
        <dbReference type="Rhea" id="RHEA:41833"/>
    </physiologicalReaction>
</comment>
<evidence type="ECO:0000256" key="41">
    <source>
        <dbReference type="ARBA" id="ARBA00049109"/>
    </source>
</evidence>
<dbReference type="Pfam" id="PF16197">
    <property type="entry name" value="KAsynt_C_assoc"/>
    <property type="match status" value="1"/>
</dbReference>
<dbReference type="Gene3D" id="3.90.180.10">
    <property type="entry name" value="Medium-chain alcohol dehydrogenases, catalytic domain"/>
    <property type="match status" value="1"/>
</dbReference>
<accession>U4U6G5</accession>
<evidence type="ECO:0000256" key="2">
    <source>
        <dbReference type="ARBA" id="ARBA00022450"/>
    </source>
</evidence>
<evidence type="ECO:0000256" key="42">
    <source>
        <dbReference type="ARBA" id="ARBA00049171"/>
    </source>
</evidence>
<evidence type="ECO:0000256" key="38">
    <source>
        <dbReference type="ARBA" id="ARBA00048704"/>
    </source>
</evidence>
<evidence type="ECO:0000256" key="29">
    <source>
        <dbReference type="ARBA" id="ARBA00047961"/>
    </source>
</evidence>
<evidence type="ECO:0000256" key="1">
    <source>
        <dbReference type="ARBA" id="ARBA00005189"/>
    </source>
</evidence>
<evidence type="ECO:0000256" key="47">
    <source>
        <dbReference type="ARBA" id="ARBA00049521"/>
    </source>
</evidence>
<evidence type="ECO:0000256" key="26">
    <source>
        <dbReference type="ARBA" id="ARBA00047810"/>
    </source>
</evidence>
<comment type="catalytic activity">
    <reaction evidence="20">
        <text>hexanoyl-[ACP] + malonyl-[ACP] + H(+) = 3-oxooctanoyl-[ACP] + holo-[ACP] + CO2</text>
        <dbReference type="Rhea" id="RHEA:41836"/>
        <dbReference type="Rhea" id="RHEA-COMP:9623"/>
        <dbReference type="Rhea" id="RHEA-COMP:9632"/>
        <dbReference type="Rhea" id="RHEA-COMP:9633"/>
        <dbReference type="Rhea" id="RHEA-COMP:9685"/>
        <dbReference type="ChEBI" id="CHEBI:15378"/>
        <dbReference type="ChEBI" id="CHEBI:16526"/>
        <dbReference type="ChEBI" id="CHEBI:64479"/>
        <dbReference type="ChEBI" id="CHEBI:78449"/>
        <dbReference type="ChEBI" id="CHEBI:78459"/>
        <dbReference type="ChEBI" id="CHEBI:78460"/>
    </reaction>
    <physiologicalReaction direction="left-to-right" evidence="20">
        <dbReference type="Rhea" id="RHEA:41837"/>
    </physiologicalReaction>
</comment>
<feature type="domain" description="Carrier" evidence="49">
    <location>
        <begin position="1705"/>
        <end position="1782"/>
    </location>
</feature>
<evidence type="ECO:0000256" key="46">
    <source>
        <dbReference type="ARBA" id="ARBA00049449"/>
    </source>
</evidence>
<comment type="catalytic activity">
    <reaction evidence="11">
        <text>(3R)-hydroxyhexanoyl-[ACP] = (2E)-hexenoyl-[ACP] + H2O</text>
        <dbReference type="Rhea" id="RHEA:41828"/>
        <dbReference type="Rhea" id="RHEA-COMP:9630"/>
        <dbReference type="Rhea" id="RHEA-COMP:9631"/>
        <dbReference type="ChEBI" id="CHEBI:15377"/>
        <dbReference type="ChEBI" id="CHEBI:78457"/>
        <dbReference type="ChEBI" id="CHEBI:78458"/>
    </reaction>
    <physiologicalReaction direction="left-to-right" evidence="11">
        <dbReference type="Rhea" id="RHEA:41829"/>
    </physiologicalReaction>
</comment>
<comment type="catalytic activity">
    <reaction evidence="22">
        <text>3-oxodecanoyl-[ACP] + NADPH + H(+) = (3R)-hydroxydecanoyl-[ACP] + NADP(+)</text>
        <dbReference type="Rhea" id="RHEA:41856"/>
        <dbReference type="Rhea" id="RHEA-COMP:9637"/>
        <dbReference type="Rhea" id="RHEA-COMP:9638"/>
        <dbReference type="ChEBI" id="CHEBI:15378"/>
        <dbReference type="ChEBI" id="CHEBI:57783"/>
        <dbReference type="ChEBI" id="CHEBI:58349"/>
        <dbReference type="ChEBI" id="CHEBI:78464"/>
        <dbReference type="ChEBI" id="CHEBI:78466"/>
    </reaction>
    <physiologicalReaction direction="left-to-right" evidence="22">
        <dbReference type="Rhea" id="RHEA:41857"/>
    </physiologicalReaction>
</comment>
<evidence type="ECO:0000256" key="48">
    <source>
        <dbReference type="ARBA" id="ARBA00049533"/>
    </source>
</evidence>
<comment type="catalytic activity">
    <reaction evidence="44">
        <text>3-oxohexadecanoyl-[ACP] + NADPH + H(+) = (3R)-hydroxyhexadecanoyl-[ACP] + NADP(+)</text>
        <dbReference type="Rhea" id="RHEA:41904"/>
        <dbReference type="Rhea" id="RHEA-COMP:9649"/>
        <dbReference type="Rhea" id="RHEA-COMP:9650"/>
        <dbReference type="ChEBI" id="CHEBI:15378"/>
        <dbReference type="ChEBI" id="CHEBI:57783"/>
        <dbReference type="ChEBI" id="CHEBI:58349"/>
        <dbReference type="ChEBI" id="CHEBI:78478"/>
        <dbReference type="ChEBI" id="CHEBI:78480"/>
    </reaction>
    <physiologicalReaction direction="left-to-right" evidence="44">
        <dbReference type="Rhea" id="RHEA:41905"/>
    </physiologicalReaction>
</comment>
<dbReference type="PANTHER" id="PTHR43775">
    <property type="entry name" value="FATTY ACID SYNTHASE"/>
    <property type="match status" value="1"/>
</dbReference>
<evidence type="ECO:0000256" key="4">
    <source>
        <dbReference type="ARBA" id="ARBA00022679"/>
    </source>
</evidence>
<comment type="catalytic activity">
    <reaction evidence="12">
        <text>(3R)-hydroxydecanoyl-[ACP] = (2E)-decenoyl-[ACP] + H2O</text>
        <dbReference type="Rhea" id="RHEA:41860"/>
        <dbReference type="Rhea" id="RHEA-COMP:9638"/>
        <dbReference type="Rhea" id="RHEA-COMP:9639"/>
        <dbReference type="ChEBI" id="CHEBI:15377"/>
        <dbReference type="ChEBI" id="CHEBI:78466"/>
        <dbReference type="ChEBI" id="CHEBI:78467"/>
    </reaction>
    <physiologicalReaction direction="left-to-right" evidence="12">
        <dbReference type="Rhea" id="RHEA:41861"/>
    </physiologicalReaction>
</comment>
<reference evidence="51 52" key="1">
    <citation type="journal article" date="2013" name="Genome Biol.">
        <title>Draft genome of the mountain pine beetle, Dendroctonus ponderosae Hopkins, a major forest pest.</title>
        <authorList>
            <person name="Keeling C.I."/>
            <person name="Yuen M.M."/>
            <person name="Liao N.Y."/>
            <person name="Docking T.R."/>
            <person name="Chan S.K."/>
            <person name="Taylor G.A."/>
            <person name="Palmquist D.L."/>
            <person name="Jackman S.D."/>
            <person name="Nguyen A."/>
            <person name="Li M."/>
            <person name="Henderson H."/>
            <person name="Janes J.K."/>
            <person name="Zhao Y."/>
            <person name="Pandoh P."/>
            <person name="Moore R."/>
            <person name="Sperling F.A."/>
            <person name="Huber D.P."/>
            <person name="Birol I."/>
            <person name="Jones S.J."/>
            <person name="Bohlmann J."/>
        </authorList>
    </citation>
    <scope>NUCLEOTIDE SEQUENCE</scope>
</reference>
<comment type="catalytic activity">
    <reaction evidence="28">
        <text>3-oxobutanoyl-[ACP] + NADPH + H(+) = (3R)-hydroxybutanoyl-[ACP] + NADP(+)</text>
        <dbReference type="Rhea" id="RHEA:41804"/>
        <dbReference type="Rhea" id="RHEA-COMP:9625"/>
        <dbReference type="Rhea" id="RHEA-COMP:9626"/>
        <dbReference type="ChEBI" id="CHEBI:15378"/>
        <dbReference type="ChEBI" id="CHEBI:57783"/>
        <dbReference type="ChEBI" id="CHEBI:58349"/>
        <dbReference type="ChEBI" id="CHEBI:78450"/>
        <dbReference type="ChEBI" id="CHEBI:78451"/>
    </reaction>
    <physiologicalReaction direction="left-to-right" evidence="28">
        <dbReference type="Rhea" id="RHEA:41805"/>
    </physiologicalReaction>
</comment>
<dbReference type="InterPro" id="IPR016039">
    <property type="entry name" value="Thiolase-like"/>
</dbReference>
<comment type="catalytic activity">
    <reaction evidence="13">
        <text>a (3R)-hydroxyacyl-[ACP] = a (2E)-enoyl-[ACP] + H2O</text>
        <dbReference type="Rhea" id="RHEA:13097"/>
        <dbReference type="Rhea" id="RHEA-COMP:9925"/>
        <dbReference type="Rhea" id="RHEA-COMP:9945"/>
        <dbReference type="ChEBI" id="CHEBI:15377"/>
        <dbReference type="ChEBI" id="CHEBI:78784"/>
        <dbReference type="ChEBI" id="CHEBI:78827"/>
        <dbReference type="EC" id="4.2.1.59"/>
    </reaction>
    <physiologicalReaction direction="left-to-right" evidence="13">
        <dbReference type="Rhea" id="RHEA:13098"/>
    </physiologicalReaction>
</comment>
<comment type="catalytic activity">
    <reaction evidence="48">
        <text>octanoyl-[ACP] + malonyl-[ACP] + H(+) = 3-oxodecanoyl-[ACP] + holo-[ACP] + CO2</text>
        <dbReference type="Rhea" id="RHEA:41852"/>
        <dbReference type="Rhea" id="RHEA-COMP:9623"/>
        <dbReference type="Rhea" id="RHEA-COMP:9636"/>
        <dbReference type="Rhea" id="RHEA-COMP:9637"/>
        <dbReference type="Rhea" id="RHEA-COMP:9685"/>
        <dbReference type="ChEBI" id="CHEBI:15378"/>
        <dbReference type="ChEBI" id="CHEBI:16526"/>
        <dbReference type="ChEBI" id="CHEBI:64479"/>
        <dbReference type="ChEBI" id="CHEBI:78449"/>
        <dbReference type="ChEBI" id="CHEBI:78463"/>
        <dbReference type="ChEBI" id="CHEBI:78464"/>
    </reaction>
    <physiologicalReaction direction="left-to-right" evidence="48">
        <dbReference type="Rhea" id="RHEA:41853"/>
    </physiologicalReaction>
</comment>
<evidence type="ECO:0000256" key="13">
    <source>
        <dbReference type="ARBA" id="ARBA00023394"/>
    </source>
</evidence>
<evidence type="ECO:0000256" key="37">
    <source>
        <dbReference type="ARBA" id="ARBA00048691"/>
    </source>
</evidence>
<comment type="catalytic activity">
    <reaction evidence="25">
        <text>dodecanoyl-[ACP] + malonyl-[ACP] + H(+) = 3-oxotetradecanoyl-[ACP] + holo-[ACP] + CO2</text>
        <dbReference type="Rhea" id="RHEA:41884"/>
        <dbReference type="Rhea" id="RHEA-COMP:9623"/>
        <dbReference type="Rhea" id="RHEA-COMP:9644"/>
        <dbReference type="Rhea" id="RHEA-COMP:9645"/>
        <dbReference type="Rhea" id="RHEA-COMP:9685"/>
        <dbReference type="ChEBI" id="CHEBI:15378"/>
        <dbReference type="ChEBI" id="CHEBI:16526"/>
        <dbReference type="ChEBI" id="CHEBI:64479"/>
        <dbReference type="ChEBI" id="CHEBI:65264"/>
        <dbReference type="ChEBI" id="CHEBI:78449"/>
        <dbReference type="ChEBI" id="CHEBI:78473"/>
    </reaction>
    <physiologicalReaction direction="left-to-right" evidence="25">
        <dbReference type="Rhea" id="RHEA:41885"/>
    </physiologicalReaction>
</comment>
<evidence type="ECO:0000256" key="21">
    <source>
        <dbReference type="ARBA" id="ARBA00047400"/>
    </source>
</evidence>
<comment type="function">
    <text evidence="18">Fatty acid synthetase is a multifunctional enzyme that catalyzes the de novo biosynthesis of long-chain saturated fatty acids starting from acetyl-CoA and malonyl-CoA in the presence of NADPH. This multifunctional protein contains 7 catalytic activities and a site for the binding of the prosthetic group 4'-phosphopantetheine of the acyl carrier protein ([ACP]) domain.</text>
</comment>
<dbReference type="Pfam" id="PF08659">
    <property type="entry name" value="KR"/>
    <property type="match status" value="1"/>
</dbReference>
<dbReference type="InterPro" id="IPR011032">
    <property type="entry name" value="GroES-like_sf"/>
</dbReference>
<dbReference type="Pfam" id="PF02801">
    <property type="entry name" value="Ketoacyl-synt_C"/>
    <property type="match status" value="1"/>
</dbReference>
<protein>
    <submittedName>
        <fullName evidence="51">Uncharacterized protein</fullName>
    </submittedName>
</protein>
<dbReference type="Pfam" id="PF00975">
    <property type="entry name" value="Thioesterase"/>
    <property type="match status" value="1"/>
</dbReference>
<comment type="catalytic activity">
    <reaction evidence="47">
        <text>(2E)-decenoyl-[ACP] + NADPH + H(+) = decanoyl-[ACP] + NADP(+)</text>
        <dbReference type="Rhea" id="RHEA:41864"/>
        <dbReference type="Rhea" id="RHEA-COMP:9639"/>
        <dbReference type="Rhea" id="RHEA-COMP:9640"/>
        <dbReference type="ChEBI" id="CHEBI:15378"/>
        <dbReference type="ChEBI" id="CHEBI:57783"/>
        <dbReference type="ChEBI" id="CHEBI:58349"/>
        <dbReference type="ChEBI" id="CHEBI:78467"/>
        <dbReference type="ChEBI" id="CHEBI:78468"/>
    </reaction>
    <physiologicalReaction direction="left-to-right" evidence="47">
        <dbReference type="Rhea" id="RHEA:41865"/>
    </physiologicalReaction>
</comment>
<evidence type="ECO:0000259" key="50">
    <source>
        <dbReference type="PROSITE" id="PS52004"/>
    </source>
</evidence>
<gene>
    <name evidence="51" type="ORF">D910_05291</name>
</gene>
<dbReference type="Gene3D" id="3.40.47.10">
    <property type="match status" value="1"/>
</dbReference>
<dbReference type="CDD" id="cd05195">
    <property type="entry name" value="enoyl_red"/>
    <property type="match status" value="1"/>
</dbReference>
<dbReference type="InterPro" id="IPR020843">
    <property type="entry name" value="ER"/>
</dbReference>
<dbReference type="InterPro" id="IPR050091">
    <property type="entry name" value="PKS_NRPS_Biosynth_Enz"/>
</dbReference>
<dbReference type="GO" id="GO:0004315">
    <property type="term" value="F:3-oxoacyl-[acyl-carrier-protein] synthase activity"/>
    <property type="evidence" value="ECO:0007669"/>
    <property type="project" value="UniProtKB-EC"/>
</dbReference>
<comment type="catalytic activity">
    <reaction evidence="36">
        <text>a 2,3-saturated acyl-[ACP] + NADP(+) = a (2E)-enoyl-[ACP] + NADPH + H(+)</text>
        <dbReference type="Rhea" id="RHEA:22564"/>
        <dbReference type="Rhea" id="RHEA-COMP:9925"/>
        <dbReference type="Rhea" id="RHEA-COMP:9926"/>
        <dbReference type="ChEBI" id="CHEBI:15378"/>
        <dbReference type="ChEBI" id="CHEBI:57783"/>
        <dbReference type="ChEBI" id="CHEBI:58349"/>
        <dbReference type="ChEBI" id="CHEBI:78784"/>
        <dbReference type="ChEBI" id="CHEBI:78785"/>
        <dbReference type="EC" id="1.3.1.39"/>
    </reaction>
    <physiologicalReaction direction="right-to-left" evidence="36">
        <dbReference type="Rhea" id="RHEA:22566"/>
    </physiologicalReaction>
</comment>
<dbReference type="GO" id="GO:0019171">
    <property type="term" value="F:(3R)-hydroxyacyl-[acyl-carrier-protein] dehydratase activity"/>
    <property type="evidence" value="ECO:0007669"/>
    <property type="project" value="UniProtKB-EC"/>
</dbReference>
<dbReference type="SUPFAM" id="SSF51735">
    <property type="entry name" value="NAD(P)-binding Rossmann-fold domains"/>
    <property type="match status" value="2"/>
</dbReference>
<comment type="pathway">
    <text evidence="1">Lipid metabolism.</text>
</comment>
<keyword evidence="6" id="KW-0663">Pyridoxal phosphate</keyword>
<dbReference type="PROSITE" id="PS52004">
    <property type="entry name" value="KS3_2"/>
    <property type="match status" value="1"/>
</dbReference>
<dbReference type="InterPro" id="IPR020841">
    <property type="entry name" value="PKS_Beta-ketoAc_synthase_dom"/>
</dbReference>
<comment type="catalytic activity">
    <reaction evidence="16">
        <text>(3R)-hydroxyhexadecanoyl-[ACP] = (2E)-hexadecenoyl-[ACP] + H2O</text>
        <dbReference type="Rhea" id="RHEA:41908"/>
        <dbReference type="Rhea" id="RHEA-COMP:9650"/>
        <dbReference type="Rhea" id="RHEA-COMP:9651"/>
        <dbReference type="ChEBI" id="CHEBI:15377"/>
        <dbReference type="ChEBI" id="CHEBI:78480"/>
        <dbReference type="ChEBI" id="CHEBI:78481"/>
    </reaction>
    <physiologicalReaction direction="left-to-right" evidence="16">
        <dbReference type="Rhea" id="RHEA:41909"/>
    </physiologicalReaction>
</comment>
<evidence type="ECO:0000256" key="36">
    <source>
        <dbReference type="ARBA" id="ARBA00048650"/>
    </source>
</evidence>
<dbReference type="InterPro" id="IPR018201">
    <property type="entry name" value="Ketoacyl_synth_AS"/>
</dbReference>
<evidence type="ECO:0000256" key="6">
    <source>
        <dbReference type="ARBA" id="ARBA00022898"/>
    </source>
</evidence>
<dbReference type="Gene3D" id="3.40.366.10">
    <property type="entry name" value="Malonyl-Coenzyme A Acyl Carrier Protein, domain 2"/>
    <property type="match status" value="1"/>
</dbReference>
<evidence type="ECO:0000256" key="33">
    <source>
        <dbReference type="ARBA" id="ARBA00048420"/>
    </source>
</evidence>
<dbReference type="InterPro" id="IPR029058">
    <property type="entry name" value="AB_hydrolase_fold"/>
</dbReference>
<dbReference type="SUPFAM" id="SSF47336">
    <property type="entry name" value="ACP-like"/>
    <property type="match status" value="1"/>
</dbReference>
<comment type="catalytic activity">
    <reaction evidence="35">
        <text>3-oxohexanoyl-[ACP] + NADPH + H(+) = (3R)-hydroxyhexanoyl-[ACP] + NADP(+)</text>
        <dbReference type="Rhea" id="RHEA:41824"/>
        <dbReference type="Rhea" id="RHEA-COMP:9629"/>
        <dbReference type="Rhea" id="RHEA-COMP:9630"/>
        <dbReference type="ChEBI" id="CHEBI:15378"/>
        <dbReference type="ChEBI" id="CHEBI:57783"/>
        <dbReference type="ChEBI" id="CHEBI:58349"/>
        <dbReference type="ChEBI" id="CHEBI:78456"/>
        <dbReference type="ChEBI" id="CHEBI:78457"/>
    </reaction>
    <physiologicalReaction direction="left-to-right" evidence="35">
        <dbReference type="Rhea" id="RHEA:41825"/>
    </physiologicalReaction>
</comment>
<evidence type="ECO:0000256" key="39">
    <source>
        <dbReference type="ARBA" id="ARBA00048935"/>
    </source>
</evidence>
<dbReference type="SUPFAM" id="SSF53901">
    <property type="entry name" value="Thiolase-like"/>
    <property type="match status" value="1"/>
</dbReference>
<dbReference type="GO" id="GO:0006633">
    <property type="term" value="P:fatty acid biosynthetic process"/>
    <property type="evidence" value="ECO:0007669"/>
    <property type="project" value="InterPro"/>
</dbReference>
<comment type="catalytic activity">
    <reaction evidence="41">
        <text>decanoyl-[ACP] + malonyl-[ACP] + H(+) = 3-oxododecanoyl-[ACP] + holo-[ACP] + CO2</text>
        <dbReference type="Rhea" id="RHEA:41868"/>
        <dbReference type="Rhea" id="RHEA-COMP:9623"/>
        <dbReference type="Rhea" id="RHEA-COMP:9640"/>
        <dbReference type="Rhea" id="RHEA-COMP:9641"/>
        <dbReference type="Rhea" id="RHEA-COMP:9685"/>
        <dbReference type="ChEBI" id="CHEBI:15378"/>
        <dbReference type="ChEBI" id="CHEBI:16526"/>
        <dbReference type="ChEBI" id="CHEBI:64479"/>
        <dbReference type="ChEBI" id="CHEBI:78449"/>
        <dbReference type="ChEBI" id="CHEBI:78468"/>
        <dbReference type="ChEBI" id="CHEBI:78469"/>
    </reaction>
    <physiologicalReaction direction="left-to-right" evidence="41">
        <dbReference type="Rhea" id="RHEA:41869"/>
    </physiologicalReaction>
</comment>
<dbReference type="Pfam" id="PF21149">
    <property type="entry name" value="FAS_pseudo-KR"/>
    <property type="match status" value="1"/>
</dbReference>
<dbReference type="PROSITE" id="PS00606">
    <property type="entry name" value="KS3_1"/>
    <property type="match status" value="1"/>
</dbReference>
<dbReference type="InterPro" id="IPR001031">
    <property type="entry name" value="Thioesterase"/>
</dbReference>
<evidence type="ECO:0000256" key="3">
    <source>
        <dbReference type="ARBA" id="ARBA00022553"/>
    </source>
</evidence>
<comment type="catalytic activity">
    <reaction evidence="38">
        <text>hexadecanoyl-[ACP] + H2O = hexadecanoate + holo-[ACP] + H(+)</text>
        <dbReference type="Rhea" id="RHEA:41932"/>
        <dbReference type="Rhea" id="RHEA-COMP:9652"/>
        <dbReference type="Rhea" id="RHEA-COMP:9685"/>
        <dbReference type="ChEBI" id="CHEBI:7896"/>
        <dbReference type="ChEBI" id="CHEBI:15377"/>
        <dbReference type="ChEBI" id="CHEBI:15378"/>
        <dbReference type="ChEBI" id="CHEBI:64479"/>
        <dbReference type="ChEBI" id="CHEBI:78483"/>
        <dbReference type="EC" id="3.1.2.14"/>
    </reaction>
    <physiologicalReaction direction="left-to-right" evidence="38">
        <dbReference type="Rhea" id="RHEA:41933"/>
    </physiologicalReaction>
</comment>
<proteinExistence type="predicted"/>
<dbReference type="PROSITE" id="PS50075">
    <property type="entry name" value="CARRIER"/>
    <property type="match status" value="1"/>
</dbReference>
<comment type="catalytic activity">
    <reaction evidence="14">
        <text>(3R)-hydroxytetradecanoyl-[ACP] = (2E)-tetradecenoyl-[ACP] + H2O</text>
        <dbReference type="Rhea" id="RHEA:41892"/>
        <dbReference type="Rhea" id="RHEA-COMP:9646"/>
        <dbReference type="Rhea" id="RHEA-COMP:9647"/>
        <dbReference type="ChEBI" id="CHEBI:15377"/>
        <dbReference type="ChEBI" id="CHEBI:78474"/>
        <dbReference type="ChEBI" id="CHEBI:78475"/>
    </reaction>
    <physiologicalReaction direction="left-to-right" evidence="14">
        <dbReference type="Rhea" id="RHEA:41893"/>
    </physiologicalReaction>
</comment>
<evidence type="ECO:0000256" key="10">
    <source>
        <dbReference type="ARBA" id="ARBA00023351"/>
    </source>
</evidence>
<comment type="catalytic activity">
    <reaction evidence="42">
        <text>(2E)-tetradecenoyl-[ACP] + NADPH + H(+) = tetradecanoyl-[ACP] + NADP(+)</text>
        <dbReference type="Rhea" id="RHEA:41896"/>
        <dbReference type="Rhea" id="RHEA-COMP:9647"/>
        <dbReference type="Rhea" id="RHEA-COMP:9648"/>
        <dbReference type="ChEBI" id="CHEBI:15378"/>
        <dbReference type="ChEBI" id="CHEBI:57783"/>
        <dbReference type="ChEBI" id="CHEBI:58349"/>
        <dbReference type="ChEBI" id="CHEBI:78475"/>
        <dbReference type="ChEBI" id="CHEBI:78477"/>
    </reaction>
    <physiologicalReaction direction="left-to-right" evidence="42">
        <dbReference type="Rhea" id="RHEA:41897"/>
    </physiologicalReaction>
</comment>
<dbReference type="InterPro" id="IPR020806">
    <property type="entry name" value="PKS_PP-bd"/>
</dbReference>
<keyword evidence="7" id="KW-0007">Acetylation</keyword>
<evidence type="ECO:0000256" key="14">
    <source>
        <dbReference type="ARBA" id="ARBA00023398"/>
    </source>
</evidence>
<comment type="catalytic activity">
    <reaction evidence="9">
        <text>(3R)-hydroxyoctanoyl-[ACP] = (2E)-octenoyl-[ACP] + H2O</text>
        <dbReference type="Rhea" id="RHEA:41844"/>
        <dbReference type="Rhea" id="RHEA-COMP:9634"/>
        <dbReference type="Rhea" id="RHEA-COMP:9635"/>
        <dbReference type="ChEBI" id="CHEBI:15377"/>
        <dbReference type="ChEBI" id="CHEBI:78461"/>
        <dbReference type="ChEBI" id="CHEBI:78462"/>
    </reaction>
    <physiologicalReaction direction="left-to-right" evidence="9">
        <dbReference type="Rhea" id="RHEA:41845"/>
    </physiologicalReaction>
</comment>
<comment type="catalytic activity">
    <reaction evidence="34">
        <text>a fatty acyl-[ACP] + malonyl-[ACP] + H(+) = a 3-oxoacyl-[ACP] + holo-[ACP] + CO2</text>
        <dbReference type="Rhea" id="RHEA:22836"/>
        <dbReference type="Rhea" id="RHEA-COMP:9623"/>
        <dbReference type="Rhea" id="RHEA-COMP:9685"/>
        <dbReference type="Rhea" id="RHEA-COMP:9916"/>
        <dbReference type="Rhea" id="RHEA-COMP:14125"/>
        <dbReference type="ChEBI" id="CHEBI:15378"/>
        <dbReference type="ChEBI" id="CHEBI:16526"/>
        <dbReference type="ChEBI" id="CHEBI:64479"/>
        <dbReference type="ChEBI" id="CHEBI:78449"/>
        <dbReference type="ChEBI" id="CHEBI:78776"/>
        <dbReference type="ChEBI" id="CHEBI:138651"/>
        <dbReference type="EC" id="2.3.1.41"/>
    </reaction>
    <physiologicalReaction direction="left-to-right" evidence="34">
        <dbReference type="Rhea" id="RHEA:22837"/>
    </physiologicalReaction>
</comment>
<dbReference type="Pfam" id="PF00109">
    <property type="entry name" value="ketoacyl-synt"/>
    <property type="match status" value="1"/>
</dbReference>
<evidence type="ECO:0000256" key="34">
    <source>
        <dbReference type="ARBA" id="ARBA00048506"/>
    </source>
</evidence>
<evidence type="ECO:0000256" key="23">
    <source>
        <dbReference type="ARBA" id="ARBA00047451"/>
    </source>
</evidence>
<evidence type="ECO:0000256" key="17">
    <source>
        <dbReference type="ARBA" id="ARBA00023402"/>
    </source>
</evidence>
<comment type="catalytic activity">
    <reaction evidence="19">
        <text>3-oxooctadecanoyl-[ACP] + NADPH + H(+) = (3R)-hydroxyoctadecanoyl-[ACP] + NADP(+)</text>
        <dbReference type="Rhea" id="RHEA:41920"/>
        <dbReference type="Rhea" id="RHEA-COMP:9653"/>
        <dbReference type="Rhea" id="RHEA-COMP:9654"/>
        <dbReference type="ChEBI" id="CHEBI:15378"/>
        <dbReference type="ChEBI" id="CHEBI:57783"/>
        <dbReference type="ChEBI" id="CHEBI:58349"/>
        <dbReference type="ChEBI" id="CHEBI:78487"/>
        <dbReference type="ChEBI" id="CHEBI:78488"/>
    </reaction>
    <physiologicalReaction direction="left-to-right" evidence="19">
        <dbReference type="Rhea" id="RHEA:41921"/>
    </physiologicalReaction>
</comment>
<evidence type="ECO:0000256" key="22">
    <source>
        <dbReference type="ARBA" id="ARBA00047440"/>
    </source>
</evidence>
<comment type="catalytic activity">
    <reaction evidence="31">
        <text>(2E)-dodecenoyl-[ACP] + NADPH + H(+) = dodecanoyl-[ACP] + NADP(+)</text>
        <dbReference type="Rhea" id="RHEA:41880"/>
        <dbReference type="Rhea" id="RHEA-COMP:9643"/>
        <dbReference type="Rhea" id="RHEA-COMP:9644"/>
        <dbReference type="ChEBI" id="CHEBI:15378"/>
        <dbReference type="ChEBI" id="CHEBI:57783"/>
        <dbReference type="ChEBI" id="CHEBI:58349"/>
        <dbReference type="ChEBI" id="CHEBI:65264"/>
        <dbReference type="ChEBI" id="CHEBI:78472"/>
    </reaction>
    <physiologicalReaction direction="left-to-right" evidence="31">
        <dbReference type="Rhea" id="RHEA:41881"/>
    </physiologicalReaction>
</comment>
<evidence type="ECO:0000256" key="40">
    <source>
        <dbReference type="ARBA" id="ARBA00049019"/>
    </source>
</evidence>
<comment type="catalytic activity">
    <reaction evidence="33">
        <text>(2E)-octenoyl-[ACP] + NADPH + H(+) = octanoyl-[ACP] + NADP(+)</text>
        <dbReference type="Rhea" id="RHEA:41848"/>
        <dbReference type="Rhea" id="RHEA-COMP:9635"/>
        <dbReference type="Rhea" id="RHEA-COMP:9636"/>
        <dbReference type="ChEBI" id="CHEBI:15378"/>
        <dbReference type="ChEBI" id="CHEBI:57783"/>
        <dbReference type="ChEBI" id="CHEBI:58349"/>
        <dbReference type="ChEBI" id="CHEBI:78462"/>
        <dbReference type="ChEBI" id="CHEBI:78463"/>
    </reaction>
    <physiologicalReaction direction="left-to-right" evidence="33">
        <dbReference type="Rhea" id="RHEA:41849"/>
    </physiologicalReaction>
</comment>
<name>U4U6G5_DENPD</name>
<dbReference type="PANTHER" id="PTHR43775:SF23">
    <property type="entry name" value="FATTY ACID SYNTHASE 3"/>
    <property type="match status" value="1"/>
</dbReference>
<comment type="catalytic activity">
    <reaction evidence="17">
        <text>(3R)-hydroxybutanoyl-[ACP] = (2E)-butenoyl-[ACP] + H2O</text>
        <dbReference type="Rhea" id="RHEA:41808"/>
        <dbReference type="Rhea" id="RHEA-COMP:9626"/>
        <dbReference type="Rhea" id="RHEA-COMP:9627"/>
        <dbReference type="ChEBI" id="CHEBI:15377"/>
        <dbReference type="ChEBI" id="CHEBI:78451"/>
        <dbReference type="ChEBI" id="CHEBI:78453"/>
    </reaction>
    <physiologicalReaction direction="left-to-right" evidence="17">
        <dbReference type="Rhea" id="RHEA:41809"/>
    </physiologicalReaction>
</comment>
<dbReference type="STRING" id="77166.U4U6G5"/>
<evidence type="ECO:0000256" key="11">
    <source>
        <dbReference type="ARBA" id="ARBA00023373"/>
    </source>
</evidence>
<dbReference type="GO" id="GO:0004316">
    <property type="term" value="F:3-oxoacyl-[acyl-carrier-protein] reductase (NADPH) activity"/>
    <property type="evidence" value="ECO:0007669"/>
    <property type="project" value="UniProtKB-EC"/>
</dbReference>
<dbReference type="SMART" id="SM00823">
    <property type="entry name" value="PKS_PP"/>
    <property type="match status" value="1"/>
</dbReference>
<evidence type="ECO:0000256" key="12">
    <source>
        <dbReference type="ARBA" id="ARBA00023388"/>
    </source>
</evidence>